<dbReference type="Gene3D" id="1.20.5.1930">
    <property type="match status" value="1"/>
</dbReference>
<dbReference type="CDD" id="cd16917">
    <property type="entry name" value="HATPase_UhpB-NarQ-NarX-like"/>
    <property type="match status" value="1"/>
</dbReference>
<keyword evidence="3" id="KW-0597">Phosphoprotein</keyword>
<dbReference type="InterPro" id="IPR011712">
    <property type="entry name" value="Sig_transdc_His_kin_sub3_dim/P"/>
</dbReference>
<evidence type="ECO:0000313" key="11">
    <source>
        <dbReference type="Proteomes" id="UP001156666"/>
    </source>
</evidence>
<dbReference type="SUPFAM" id="SSF55874">
    <property type="entry name" value="ATPase domain of HSP90 chaperone/DNA topoisomerase II/histidine kinase"/>
    <property type="match status" value="1"/>
</dbReference>
<reference evidence="10" key="2">
    <citation type="submission" date="2023-01" db="EMBL/GenBank/DDBJ databases">
        <title>Draft genome sequence of Portibacter lacus strain NBRC 108769.</title>
        <authorList>
            <person name="Sun Q."/>
            <person name="Mori K."/>
        </authorList>
    </citation>
    <scope>NUCLEOTIDE SEQUENCE</scope>
    <source>
        <strain evidence="10">NBRC 108769</strain>
    </source>
</reference>
<proteinExistence type="predicted"/>
<dbReference type="RefSeq" id="WP_235292486.1">
    <property type="nucleotide sequence ID" value="NZ_BSOH01000001.1"/>
</dbReference>
<comment type="catalytic activity">
    <reaction evidence="1">
        <text>ATP + protein L-histidine = ADP + protein N-phospho-L-histidine.</text>
        <dbReference type="EC" id="2.7.13.3"/>
    </reaction>
</comment>
<accession>A0AA37SMM7</accession>
<evidence type="ECO:0000256" key="7">
    <source>
        <dbReference type="ARBA" id="ARBA00022840"/>
    </source>
</evidence>
<dbReference type="Gene3D" id="3.30.450.20">
    <property type="entry name" value="PAS domain"/>
    <property type="match status" value="1"/>
</dbReference>
<dbReference type="EC" id="2.7.13.3" evidence="2"/>
<evidence type="ECO:0000256" key="1">
    <source>
        <dbReference type="ARBA" id="ARBA00000085"/>
    </source>
</evidence>
<dbReference type="AlphaFoldDB" id="A0AA37SMM7"/>
<evidence type="ECO:0000259" key="9">
    <source>
        <dbReference type="PROSITE" id="PS50109"/>
    </source>
</evidence>
<dbReference type="PANTHER" id="PTHR24421">
    <property type="entry name" value="NITRATE/NITRITE SENSOR PROTEIN NARX-RELATED"/>
    <property type="match status" value="1"/>
</dbReference>
<keyword evidence="4" id="KW-0808">Transferase</keyword>
<dbReference type="GO" id="GO:0000155">
    <property type="term" value="F:phosphorelay sensor kinase activity"/>
    <property type="evidence" value="ECO:0007669"/>
    <property type="project" value="InterPro"/>
</dbReference>
<dbReference type="InterPro" id="IPR035965">
    <property type="entry name" value="PAS-like_dom_sf"/>
</dbReference>
<dbReference type="EMBL" id="BSOH01000001">
    <property type="protein sequence ID" value="GLR15591.1"/>
    <property type="molecule type" value="Genomic_DNA"/>
</dbReference>
<comment type="caution">
    <text evidence="10">The sequence shown here is derived from an EMBL/GenBank/DDBJ whole genome shotgun (WGS) entry which is preliminary data.</text>
</comment>
<reference evidence="10" key="1">
    <citation type="journal article" date="2014" name="Int. J. Syst. Evol. Microbiol.">
        <title>Complete genome sequence of Corynebacterium casei LMG S-19264T (=DSM 44701T), isolated from a smear-ripened cheese.</title>
        <authorList>
            <consortium name="US DOE Joint Genome Institute (JGI-PGF)"/>
            <person name="Walter F."/>
            <person name="Albersmeier A."/>
            <person name="Kalinowski J."/>
            <person name="Ruckert C."/>
        </authorList>
    </citation>
    <scope>NUCLEOTIDE SEQUENCE</scope>
    <source>
        <strain evidence="10">NBRC 108769</strain>
    </source>
</reference>
<dbReference type="Pfam" id="PF02518">
    <property type="entry name" value="HATPase_c"/>
    <property type="match status" value="1"/>
</dbReference>
<evidence type="ECO:0000256" key="8">
    <source>
        <dbReference type="ARBA" id="ARBA00023012"/>
    </source>
</evidence>
<dbReference type="GO" id="GO:0046983">
    <property type="term" value="F:protein dimerization activity"/>
    <property type="evidence" value="ECO:0007669"/>
    <property type="project" value="InterPro"/>
</dbReference>
<dbReference type="GO" id="GO:0016020">
    <property type="term" value="C:membrane"/>
    <property type="evidence" value="ECO:0007669"/>
    <property type="project" value="InterPro"/>
</dbReference>
<keyword evidence="8" id="KW-0902">Two-component regulatory system</keyword>
<evidence type="ECO:0000256" key="2">
    <source>
        <dbReference type="ARBA" id="ARBA00012438"/>
    </source>
</evidence>
<dbReference type="InterPro" id="IPR050482">
    <property type="entry name" value="Sensor_HK_TwoCompSys"/>
</dbReference>
<dbReference type="PANTHER" id="PTHR24421:SF10">
    <property type="entry name" value="NITRATE_NITRITE SENSOR PROTEIN NARQ"/>
    <property type="match status" value="1"/>
</dbReference>
<dbReference type="GO" id="GO:0005524">
    <property type="term" value="F:ATP binding"/>
    <property type="evidence" value="ECO:0007669"/>
    <property type="project" value="UniProtKB-KW"/>
</dbReference>
<evidence type="ECO:0000256" key="3">
    <source>
        <dbReference type="ARBA" id="ARBA00022553"/>
    </source>
</evidence>
<evidence type="ECO:0000256" key="6">
    <source>
        <dbReference type="ARBA" id="ARBA00022777"/>
    </source>
</evidence>
<dbReference type="Proteomes" id="UP001156666">
    <property type="component" value="Unassembled WGS sequence"/>
</dbReference>
<keyword evidence="7" id="KW-0067">ATP-binding</keyword>
<evidence type="ECO:0000256" key="4">
    <source>
        <dbReference type="ARBA" id="ARBA00022679"/>
    </source>
</evidence>
<feature type="domain" description="Histidine kinase" evidence="9">
    <location>
        <begin position="131"/>
        <end position="325"/>
    </location>
</feature>
<dbReference type="InterPro" id="IPR036890">
    <property type="entry name" value="HATPase_C_sf"/>
</dbReference>
<dbReference type="InterPro" id="IPR005467">
    <property type="entry name" value="His_kinase_dom"/>
</dbReference>
<dbReference type="PROSITE" id="PS50109">
    <property type="entry name" value="HIS_KIN"/>
    <property type="match status" value="1"/>
</dbReference>
<dbReference type="SMART" id="SM00387">
    <property type="entry name" value="HATPase_c"/>
    <property type="match status" value="1"/>
</dbReference>
<dbReference type="SUPFAM" id="SSF55785">
    <property type="entry name" value="PYP-like sensor domain (PAS domain)"/>
    <property type="match status" value="1"/>
</dbReference>
<dbReference type="Pfam" id="PF07730">
    <property type="entry name" value="HisKA_3"/>
    <property type="match status" value="1"/>
</dbReference>
<keyword evidence="6" id="KW-0418">Kinase</keyword>
<evidence type="ECO:0000313" key="10">
    <source>
        <dbReference type="EMBL" id="GLR15591.1"/>
    </source>
</evidence>
<dbReference type="Gene3D" id="3.30.565.10">
    <property type="entry name" value="Histidine kinase-like ATPase, C-terminal domain"/>
    <property type="match status" value="1"/>
</dbReference>
<sequence length="327" mass="37014">MIQDTDALRDLIAGIPFGVITFTTDGQILNANKQARKLLNIKSDIDQLTGLDLFGIIKSDRVRKSIKRLLDNKRKGFNLQRIHVGGRYVNIRGKKLKDNFLITIIDTTENVESQDTATLNLILGQERERTRMSKEIHDGVGPMMSTIKLQVDALYGLATNEKVKSKLDSINQMIIDTSRDIRQISHDLMPSSLKDFGLVTAIENMAKRINEHNSMNITIFYQLKIEEGILDHVIELNIFRIVQEVINNAIKYSECTEIHIQLRTYDDKLQLTIEDNGKGMNIEEVESGMGLQNIATRVKTLHGIFEMESSPGNGLLSQIIIPLKTKK</sequence>
<dbReference type="InterPro" id="IPR003594">
    <property type="entry name" value="HATPase_dom"/>
</dbReference>
<protein>
    <recommendedName>
        <fullName evidence="2">histidine kinase</fullName>
        <ecNumber evidence="2">2.7.13.3</ecNumber>
    </recommendedName>
</protein>
<gene>
    <name evidence="10" type="ORF">GCM10007940_02060</name>
</gene>
<evidence type="ECO:0000256" key="5">
    <source>
        <dbReference type="ARBA" id="ARBA00022741"/>
    </source>
</evidence>
<name>A0AA37SMM7_9BACT</name>
<organism evidence="10 11">
    <name type="scientific">Portibacter lacus</name>
    <dbReference type="NCBI Taxonomy" id="1099794"/>
    <lineage>
        <taxon>Bacteria</taxon>
        <taxon>Pseudomonadati</taxon>
        <taxon>Bacteroidota</taxon>
        <taxon>Saprospiria</taxon>
        <taxon>Saprospirales</taxon>
        <taxon>Haliscomenobacteraceae</taxon>
        <taxon>Portibacter</taxon>
    </lineage>
</organism>
<keyword evidence="11" id="KW-1185">Reference proteome</keyword>
<keyword evidence="5" id="KW-0547">Nucleotide-binding</keyword>